<dbReference type="Pfam" id="PF09622">
    <property type="entry name" value="DUF2391"/>
    <property type="match status" value="1"/>
</dbReference>
<sequence length="297" mass="32753">MGKREGKSHQKWEWAEESDELIRGISGGFLFGIPLLYTMEVWWIGSYSKASMRLVALAITYLVVFFFNRTAGFRRNQDIEMRWRDTAMESVEAIAIGLVSATVVLILLRQIDIHTPLNEALGKAIFEGLPFSLGVALATSLMSGDRFELNLENNNTKGNSTKPTEIENNLADLGATLIGAIFIAFNIAPTDEVPMLAAASSSPWQIAVVVSSLLISYCIVFAAGFRGQKRRYKQRGVFQDPLGETLICYLVSLGASVVMLWFFQKLNFSDPWQIWLNHSIILGLPAAVGGAAGRLAV</sequence>
<comment type="caution">
    <text evidence="2">The sequence shown here is derived from an EMBL/GenBank/DDBJ whole genome shotgun (WGS) entry which is preliminary data.</text>
</comment>
<dbReference type="Proteomes" id="UP001525890">
    <property type="component" value="Unassembled WGS sequence"/>
</dbReference>
<evidence type="ECO:0000313" key="2">
    <source>
        <dbReference type="EMBL" id="MCT7966509.1"/>
    </source>
</evidence>
<keyword evidence="1" id="KW-1133">Transmembrane helix</keyword>
<feature type="transmembrane region" description="Helical" evidence="1">
    <location>
        <begin position="21"/>
        <end position="44"/>
    </location>
</feature>
<feature type="transmembrane region" description="Helical" evidence="1">
    <location>
        <begin position="246"/>
        <end position="263"/>
    </location>
</feature>
<feature type="transmembrane region" description="Helical" evidence="1">
    <location>
        <begin position="275"/>
        <end position="296"/>
    </location>
</feature>
<gene>
    <name evidence="2" type="ORF">NG799_09215</name>
</gene>
<organism evidence="2 3">
    <name type="scientific">Laspinema palackyanum D2a</name>
    <dbReference type="NCBI Taxonomy" id="2953684"/>
    <lineage>
        <taxon>Bacteria</taxon>
        <taxon>Bacillati</taxon>
        <taxon>Cyanobacteriota</taxon>
        <taxon>Cyanophyceae</taxon>
        <taxon>Oscillatoriophycideae</taxon>
        <taxon>Oscillatoriales</taxon>
        <taxon>Laspinemataceae</taxon>
        <taxon>Laspinema</taxon>
        <taxon>Laspinema palackyanum</taxon>
    </lineage>
</organism>
<proteinExistence type="predicted"/>
<keyword evidence="1" id="KW-0812">Transmembrane</keyword>
<dbReference type="NCBIfam" id="TIGR02587">
    <property type="entry name" value="TIGR02587 family membrane protein"/>
    <property type="match status" value="1"/>
</dbReference>
<reference evidence="2 3" key="1">
    <citation type="journal article" date="2022" name="Front. Microbiol.">
        <title>High genomic differentiation and limited gene flow indicate recent cryptic speciation within the genus Laspinema (cyanobacteria).</title>
        <authorList>
            <person name="Stanojkovic A."/>
            <person name="Skoupy S."/>
            <person name="Skaloud P."/>
            <person name="Dvorak P."/>
        </authorList>
    </citation>
    <scope>NUCLEOTIDE SEQUENCE [LARGE SCALE GENOMIC DNA]</scope>
    <source>
        <strain evidence="2 3">D2a</strain>
    </source>
</reference>
<feature type="transmembrane region" description="Helical" evidence="1">
    <location>
        <begin position="170"/>
        <end position="188"/>
    </location>
</feature>
<dbReference type="EMBL" id="JAMXFF010000011">
    <property type="protein sequence ID" value="MCT7966509.1"/>
    <property type="molecule type" value="Genomic_DNA"/>
</dbReference>
<name>A0ABT2MP37_9CYAN</name>
<protein>
    <submittedName>
        <fullName evidence="2">TIGR02587 family membrane protein</fullName>
    </submittedName>
</protein>
<dbReference type="InterPro" id="IPR024464">
    <property type="entry name" value="DUF2391"/>
</dbReference>
<accession>A0ABT2MP37</accession>
<evidence type="ECO:0000313" key="3">
    <source>
        <dbReference type="Proteomes" id="UP001525890"/>
    </source>
</evidence>
<evidence type="ECO:0000256" key="1">
    <source>
        <dbReference type="SAM" id="Phobius"/>
    </source>
</evidence>
<keyword evidence="3" id="KW-1185">Reference proteome</keyword>
<keyword evidence="1" id="KW-0472">Membrane</keyword>
<feature type="transmembrane region" description="Helical" evidence="1">
    <location>
        <begin position="50"/>
        <end position="68"/>
    </location>
</feature>
<feature type="transmembrane region" description="Helical" evidence="1">
    <location>
        <begin position="204"/>
        <end position="225"/>
    </location>
</feature>
<dbReference type="InterPro" id="IPR013416">
    <property type="entry name" value="CHP02587_IM"/>
</dbReference>